<dbReference type="EMBL" id="JAKOGI010000061">
    <property type="protein sequence ID" value="KAJ8446040.1"/>
    <property type="molecule type" value="Genomic_DNA"/>
</dbReference>
<evidence type="ECO:0000313" key="3">
    <source>
        <dbReference type="Proteomes" id="UP001153076"/>
    </source>
</evidence>
<protein>
    <submittedName>
        <fullName evidence="2">Uncharacterized protein</fullName>
    </submittedName>
</protein>
<dbReference type="AlphaFoldDB" id="A0A9Q1QMZ8"/>
<reference evidence="2" key="1">
    <citation type="submission" date="2022-04" db="EMBL/GenBank/DDBJ databases">
        <title>Carnegiea gigantea Genome sequencing and assembly v2.</title>
        <authorList>
            <person name="Copetti D."/>
            <person name="Sanderson M.J."/>
            <person name="Burquez A."/>
            <person name="Wojciechowski M.F."/>
        </authorList>
    </citation>
    <scope>NUCLEOTIDE SEQUENCE</scope>
    <source>
        <strain evidence="2">SGP5-SGP5p</strain>
        <tissue evidence="2">Aerial part</tissue>
    </source>
</reference>
<accession>A0A9Q1QMZ8</accession>
<dbReference type="Proteomes" id="UP001153076">
    <property type="component" value="Unassembled WGS sequence"/>
</dbReference>
<name>A0A9Q1QMZ8_9CARY</name>
<feature type="region of interest" description="Disordered" evidence="1">
    <location>
        <begin position="1"/>
        <end position="29"/>
    </location>
</feature>
<organism evidence="2 3">
    <name type="scientific">Carnegiea gigantea</name>
    <dbReference type="NCBI Taxonomy" id="171969"/>
    <lineage>
        <taxon>Eukaryota</taxon>
        <taxon>Viridiplantae</taxon>
        <taxon>Streptophyta</taxon>
        <taxon>Embryophyta</taxon>
        <taxon>Tracheophyta</taxon>
        <taxon>Spermatophyta</taxon>
        <taxon>Magnoliopsida</taxon>
        <taxon>eudicotyledons</taxon>
        <taxon>Gunneridae</taxon>
        <taxon>Pentapetalae</taxon>
        <taxon>Caryophyllales</taxon>
        <taxon>Cactineae</taxon>
        <taxon>Cactaceae</taxon>
        <taxon>Cactoideae</taxon>
        <taxon>Echinocereeae</taxon>
        <taxon>Carnegiea</taxon>
    </lineage>
</organism>
<evidence type="ECO:0000313" key="2">
    <source>
        <dbReference type="EMBL" id="KAJ8446040.1"/>
    </source>
</evidence>
<gene>
    <name evidence="2" type="ORF">Cgig2_017542</name>
</gene>
<proteinExistence type="predicted"/>
<keyword evidence="3" id="KW-1185">Reference proteome</keyword>
<comment type="caution">
    <text evidence="2">The sequence shown here is derived from an EMBL/GenBank/DDBJ whole genome shotgun (WGS) entry which is preliminary data.</text>
</comment>
<sequence length="188" mass="20810">MFSPKITQKKGGKQTGDRNKRDATATPSGDPISVDLSIFPPSIRFSSQPLLCCCFSSDLSLQLILGFRAYRRQISRTTAGSKDEAERSVDLELNLSRTIGNSAPLINLLIRGKRGRLIWANKVAYEGATRILIALYSPDWICPCFVGVSMTGENSLLKVFSLAHRALFVEDTRKEDCVEVSVRSTRPL</sequence>
<evidence type="ECO:0000256" key="1">
    <source>
        <dbReference type="SAM" id="MobiDB-lite"/>
    </source>
</evidence>